<feature type="compositionally biased region" description="Basic and acidic residues" evidence="2">
    <location>
        <begin position="1"/>
        <end position="15"/>
    </location>
</feature>
<dbReference type="Proteomes" id="UP000324832">
    <property type="component" value="Unassembled WGS sequence"/>
</dbReference>
<evidence type="ECO:0000256" key="1">
    <source>
        <dbReference type="SAM" id="Coils"/>
    </source>
</evidence>
<feature type="region of interest" description="Disordered" evidence="2">
    <location>
        <begin position="1"/>
        <end position="38"/>
    </location>
</feature>
<reference evidence="3 4" key="1">
    <citation type="submission" date="2017-07" db="EMBL/GenBank/DDBJ databases">
        <authorList>
            <person name="Talla V."/>
            <person name="Backstrom N."/>
        </authorList>
    </citation>
    <scope>NUCLEOTIDE SEQUENCE [LARGE SCALE GENOMIC DNA]</scope>
</reference>
<protein>
    <submittedName>
        <fullName evidence="3">Uncharacterized protein</fullName>
    </submittedName>
</protein>
<proteinExistence type="predicted"/>
<feature type="region of interest" description="Disordered" evidence="2">
    <location>
        <begin position="581"/>
        <end position="652"/>
    </location>
</feature>
<feature type="region of interest" description="Disordered" evidence="2">
    <location>
        <begin position="545"/>
        <end position="569"/>
    </location>
</feature>
<feature type="compositionally biased region" description="Polar residues" evidence="2">
    <location>
        <begin position="545"/>
        <end position="557"/>
    </location>
</feature>
<feature type="compositionally biased region" description="Basic and acidic residues" evidence="2">
    <location>
        <begin position="29"/>
        <end position="38"/>
    </location>
</feature>
<feature type="coiled-coil region" evidence="1">
    <location>
        <begin position="281"/>
        <end position="308"/>
    </location>
</feature>
<sequence length="652" mass="72515">MSSINERTETSKEVAEFETPAANTSTPTESHDLDILSCGDHKSNLNQSKGFSIVKDPKAVLSPIKNSVLQEPDEDILLLDGDDEDQDVNIPNECIEDELLKDSDAEMPLQSIEYSKTSKLKTPNVMLEIPSQEVIEFSDDECDCSENAIMLPDIEKSVLEESTVVQEITKDTHALKSDIPIEPVDCQVSKVEHRPNLGKMLLESLERENKELDEEVFVVDANISDAEPEESEMSPAKLDNIEETNLNTEIIKIIKDTHTVKSQFSSEPFICDEVNNDEHGSNLEKMLLESLEREHQELDKELLAITTKKLDTETDKLVTSTANSENIDMSNIDNDTNEIDVEISDMCKITHQDVKADESDEDECVILEDDPPVENIITEEEELKNAIQGIEQESLTISNNCDNIEKLISEVQQDTHEQIDVESSIEQEDINIDIDDDADDFDITLCPQDQAVDIEYEKTAIEGETKKNKLDTSSTDAETTPLVTAVSENSPVNIVDNSIDVEMTASTTAVAENIPEDMMENESVSNIEEENTSNVNQLLSTVSTVPEESSDTETQVCSEMPTDVDVPSNSKISDEEVLIEEGENQPSTSGCIQEEKNVVHSSDNLISEEITEDSLGLLAESSRVMDDEEEDEDDGDGDDDEDFDQDDGKFLL</sequence>
<dbReference type="EMBL" id="FZQP02000609">
    <property type="protein sequence ID" value="VVC89708.1"/>
    <property type="molecule type" value="Genomic_DNA"/>
</dbReference>
<organism evidence="3 4">
    <name type="scientific">Leptidea sinapis</name>
    <dbReference type="NCBI Taxonomy" id="189913"/>
    <lineage>
        <taxon>Eukaryota</taxon>
        <taxon>Metazoa</taxon>
        <taxon>Ecdysozoa</taxon>
        <taxon>Arthropoda</taxon>
        <taxon>Hexapoda</taxon>
        <taxon>Insecta</taxon>
        <taxon>Pterygota</taxon>
        <taxon>Neoptera</taxon>
        <taxon>Endopterygota</taxon>
        <taxon>Lepidoptera</taxon>
        <taxon>Glossata</taxon>
        <taxon>Ditrysia</taxon>
        <taxon>Papilionoidea</taxon>
        <taxon>Pieridae</taxon>
        <taxon>Dismorphiinae</taxon>
        <taxon>Leptidea</taxon>
    </lineage>
</organism>
<evidence type="ECO:0000256" key="2">
    <source>
        <dbReference type="SAM" id="MobiDB-lite"/>
    </source>
</evidence>
<keyword evidence="1" id="KW-0175">Coiled coil</keyword>
<keyword evidence="4" id="KW-1185">Reference proteome</keyword>
<evidence type="ECO:0000313" key="3">
    <source>
        <dbReference type="EMBL" id="VVC89708.1"/>
    </source>
</evidence>
<dbReference type="AlphaFoldDB" id="A0A5E4PX19"/>
<gene>
    <name evidence="3" type="ORF">LSINAPIS_LOCUS2770</name>
</gene>
<evidence type="ECO:0000313" key="4">
    <source>
        <dbReference type="Proteomes" id="UP000324832"/>
    </source>
</evidence>
<accession>A0A5E4PX19</accession>
<name>A0A5E4PX19_9NEOP</name>
<feature type="compositionally biased region" description="Acidic residues" evidence="2">
    <location>
        <begin position="626"/>
        <end position="645"/>
    </location>
</feature>